<gene>
    <name evidence="1" type="ORF">M408DRAFT_167335</name>
</gene>
<dbReference type="Proteomes" id="UP000054097">
    <property type="component" value="Unassembled WGS sequence"/>
</dbReference>
<accession>A0A0C2XER2</accession>
<reference evidence="2" key="2">
    <citation type="submission" date="2015-01" db="EMBL/GenBank/DDBJ databases">
        <title>Evolutionary Origins and Diversification of the Mycorrhizal Mutualists.</title>
        <authorList>
            <consortium name="DOE Joint Genome Institute"/>
            <consortium name="Mycorrhizal Genomics Consortium"/>
            <person name="Kohler A."/>
            <person name="Kuo A."/>
            <person name="Nagy L.G."/>
            <person name="Floudas D."/>
            <person name="Copeland A."/>
            <person name="Barry K.W."/>
            <person name="Cichocki N."/>
            <person name="Veneault-Fourrey C."/>
            <person name="LaButti K."/>
            <person name="Lindquist E.A."/>
            <person name="Lipzen A."/>
            <person name="Lundell T."/>
            <person name="Morin E."/>
            <person name="Murat C."/>
            <person name="Riley R."/>
            <person name="Ohm R."/>
            <person name="Sun H."/>
            <person name="Tunlid A."/>
            <person name="Henrissat B."/>
            <person name="Grigoriev I.V."/>
            <person name="Hibbett D.S."/>
            <person name="Martin F."/>
        </authorList>
    </citation>
    <scope>NUCLEOTIDE SEQUENCE [LARGE SCALE GENOMIC DNA]</scope>
    <source>
        <strain evidence="2">MAFF 305830</strain>
    </source>
</reference>
<proteinExistence type="predicted"/>
<reference evidence="1 2" key="1">
    <citation type="submission" date="2014-04" db="EMBL/GenBank/DDBJ databases">
        <authorList>
            <consortium name="DOE Joint Genome Institute"/>
            <person name="Kuo A."/>
            <person name="Zuccaro A."/>
            <person name="Kohler A."/>
            <person name="Nagy L.G."/>
            <person name="Floudas D."/>
            <person name="Copeland A."/>
            <person name="Barry K.W."/>
            <person name="Cichocki N."/>
            <person name="Veneault-Fourrey C."/>
            <person name="LaButti K."/>
            <person name="Lindquist E.A."/>
            <person name="Lipzen A."/>
            <person name="Lundell T."/>
            <person name="Morin E."/>
            <person name="Murat C."/>
            <person name="Sun H."/>
            <person name="Tunlid A."/>
            <person name="Henrissat B."/>
            <person name="Grigoriev I.V."/>
            <person name="Hibbett D.S."/>
            <person name="Martin F."/>
            <person name="Nordberg H.P."/>
            <person name="Cantor M.N."/>
            <person name="Hua S.X."/>
        </authorList>
    </citation>
    <scope>NUCLEOTIDE SEQUENCE [LARGE SCALE GENOMIC DNA]</scope>
    <source>
        <strain evidence="1 2">MAFF 305830</strain>
    </source>
</reference>
<protein>
    <submittedName>
        <fullName evidence="1">Uncharacterized protein</fullName>
    </submittedName>
</protein>
<dbReference type="EMBL" id="KN824298">
    <property type="protein sequence ID" value="KIM27592.1"/>
    <property type="molecule type" value="Genomic_DNA"/>
</dbReference>
<evidence type="ECO:0000313" key="2">
    <source>
        <dbReference type="Proteomes" id="UP000054097"/>
    </source>
</evidence>
<organism evidence="1 2">
    <name type="scientific">Serendipita vermifera MAFF 305830</name>
    <dbReference type="NCBI Taxonomy" id="933852"/>
    <lineage>
        <taxon>Eukaryota</taxon>
        <taxon>Fungi</taxon>
        <taxon>Dikarya</taxon>
        <taxon>Basidiomycota</taxon>
        <taxon>Agaricomycotina</taxon>
        <taxon>Agaricomycetes</taxon>
        <taxon>Sebacinales</taxon>
        <taxon>Serendipitaceae</taxon>
        <taxon>Serendipita</taxon>
    </lineage>
</organism>
<dbReference type="AlphaFoldDB" id="A0A0C2XER2"/>
<sequence>MLLRGENKGRTVILVDAGWTKALLLTGEHPLSLLFQTTVVPGPDPPSLRTKHTLLSIATWVRQKDSPLSVFPNQQPQT</sequence>
<keyword evidence="2" id="KW-1185">Reference proteome</keyword>
<name>A0A0C2XER2_SERVB</name>
<evidence type="ECO:0000313" key="1">
    <source>
        <dbReference type="EMBL" id="KIM27592.1"/>
    </source>
</evidence>
<dbReference type="HOGENOM" id="CLU_2623531_0_0_1"/>